<organism evidence="1 2">
    <name type="scientific">Holothuria leucospilota</name>
    <name type="common">Black long sea cucumber</name>
    <name type="synonym">Mertensiothuria leucospilota</name>
    <dbReference type="NCBI Taxonomy" id="206669"/>
    <lineage>
        <taxon>Eukaryota</taxon>
        <taxon>Metazoa</taxon>
        <taxon>Echinodermata</taxon>
        <taxon>Eleutherozoa</taxon>
        <taxon>Echinozoa</taxon>
        <taxon>Holothuroidea</taxon>
        <taxon>Aspidochirotacea</taxon>
        <taxon>Aspidochirotida</taxon>
        <taxon>Holothuriidae</taxon>
        <taxon>Holothuria</taxon>
    </lineage>
</organism>
<accession>A0A9Q1CC55</accession>
<name>A0A9Q1CC55_HOLLE</name>
<dbReference type="EMBL" id="JAIZAY010000004">
    <property type="protein sequence ID" value="KAJ8042611.1"/>
    <property type="molecule type" value="Genomic_DNA"/>
</dbReference>
<gene>
    <name evidence="1" type="ORF">HOLleu_09406</name>
</gene>
<dbReference type="AlphaFoldDB" id="A0A9Q1CC55"/>
<sequence length="87" mass="9982">MLLYGICVTLPMDLSGELNFRVKYVTNICRFLGRSLSLKTMTEKVPGRRLNLHVSHHSLRINVPAVPCMNNIWLILCFEGDKSTHMH</sequence>
<evidence type="ECO:0000313" key="2">
    <source>
        <dbReference type="Proteomes" id="UP001152320"/>
    </source>
</evidence>
<keyword evidence="2" id="KW-1185">Reference proteome</keyword>
<evidence type="ECO:0000313" key="1">
    <source>
        <dbReference type="EMBL" id="KAJ8042611.1"/>
    </source>
</evidence>
<protein>
    <submittedName>
        <fullName evidence="1">Uncharacterized protein</fullName>
    </submittedName>
</protein>
<reference evidence="1" key="1">
    <citation type="submission" date="2021-10" db="EMBL/GenBank/DDBJ databases">
        <title>Tropical sea cucumber genome reveals ecological adaptation and Cuvierian tubules defense mechanism.</title>
        <authorList>
            <person name="Chen T."/>
        </authorList>
    </citation>
    <scope>NUCLEOTIDE SEQUENCE</scope>
    <source>
        <strain evidence="1">Nanhai2018</strain>
        <tissue evidence="1">Muscle</tissue>
    </source>
</reference>
<comment type="caution">
    <text evidence="1">The sequence shown here is derived from an EMBL/GenBank/DDBJ whole genome shotgun (WGS) entry which is preliminary data.</text>
</comment>
<proteinExistence type="predicted"/>
<dbReference type="Proteomes" id="UP001152320">
    <property type="component" value="Chromosome 4"/>
</dbReference>